<feature type="region of interest" description="Disordered" evidence="1">
    <location>
        <begin position="232"/>
        <end position="259"/>
    </location>
</feature>
<dbReference type="AlphaFoldDB" id="A0A7E4ZRD1"/>
<name>A0A7E4ZRD1_PANRE</name>
<feature type="compositionally biased region" description="Acidic residues" evidence="1">
    <location>
        <begin position="104"/>
        <end position="115"/>
    </location>
</feature>
<proteinExistence type="predicted"/>
<feature type="region of interest" description="Disordered" evidence="1">
    <location>
        <begin position="1"/>
        <end position="124"/>
    </location>
</feature>
<evidence type="ECO:0000256" key="1">
    <source>
        <dbReference type="SAM" id="MobiDB-lite"/>
    </source>
</evidence>
<protein>
    <submittedName>
        <fullName evidence="3">Glutamic acid-rich protein</fullName>
    </submittedName>
</protein>
<accession>A0A7E4ZRD1</accession>
<evidence type="ECO:0000313" key="3">
    <source>
        <dbReference type="WBParaSite" id="Pan_g1296.t1"/>
    </source>
</evidence>
<keyword evidence="2" id="KW-1185">Reference proteome</keyword>
<feature type="compositionally biased region" description="Acidic residues" evidence="1">
    <location>
        <begin position="30"/>
        <end position="53"/>
    </location>
</feature>
<dbReference type="Proteomes" id="UP000492821">
    <property type="component" value="Unassembled WGS sequence"/>
</dbReference>
<sequence>MSEIPSNPIVLPQRSRTVSPASNTSKSTTVDDEVDILAVSGDEETPNGEESDVESVHDATLEAEEEEGDVVEVSDGEEGEQYENEEAEEEEEEEEAEVTVVHEDDGEDETIDAGDETGTALGDEEAVDPENLTPAAKKIIQMFQKPSTDPNVDNYDYEEDEALYTVENFVLPFDNMLTFESVINTLSLGEKRYIVDYIKTSYETMQAEARRFKGQMRAINARSGRLRMQIKREENAQKSGIDPDKVPRSSKGIGKKFTE</sequence>
<feature type="compositionally biased region" description="Basic and acidic residues" evidence="1">
    <location>
        <begin position="232"/>
        <end position="247"/>
    </location>
</feature>
<reference evidence="2" key="1">
    <citation type="journal article" date="2013" name="Genetics">
        <title>The draft genome and transcriptome of Panagrellus redivivus are shaped by the harsh demands of a free-living lifestyle.</title>
        <authorList>
            <person name="Srinivasan J."/>
            <person name="Dillman A.R."/>
            <person name="Macchietto M.G."/>
            <person name="Heikkinen L."/>
            <person name="Lakso M."/>
            <person name="Fracchia K.M."/>
            <person name="Antoshechkin I."/>
            <person name="Mortazavi A."/>
            <person name="Wong G."/>
            <person name="Sternberg P.W."/>
        </authorList>
    </citation>
    <scope>NUCLEOTIDE SEQUENCE [LARGE SCALE GENOMIC DNA]</scope>
    <source>
        <strain evidence="2">MT8872</strain>
    </source>
</reference>
<organism evidence="2 3">
    <name type="scientific">Panagrellus redivivus</name>
    <name type="common">Microworm</name>
    <dbReference type="NCBI Taxonomy" id="6233"/>
    <lineage>
        <taxon>Eukaryota</taxon>
        <taxon>Metazoa</taxon>
        <taxon>Ecdysozoa</taxon>
        <taxon>Nematoda</taxon>
        <taxon>Chromadorea</taxon>
        <taxon>Rhabditida</taxon>
        <taxon>Tylenchina</taxon>
        <taxon>Panagrolaimomorpha</taxon>
        <taxon>Panagrolaimoidea</taxon>
        <taxon>Panagrolaimidae</taxon>
        <taxon>Panagrellus</taxon>
    </lineage>
</organism>
<feature type="compositionally biased region" description="Polar residues" evidence="1">
    <location>
        <begin position="14"/>
        <end position="28"/>
    </location>
</feature>
<feature type="compositionally biased region" description="Acidic residues" evidence="1">
    <location>
        <begin position="61"/>
        <end position="97"/>
    </location>
</feature>
<evidence type="ECO:0000313" key="2">
    <source>
        <dbReference type="Proteomes" id="UP000492821"/>
    </source>
</evidence>
<dbReference type="WBParaSite" id="Pan_g1296.t1">
    <property type="protein sequence ID" value="Pan_g1296.t1"/>
    <property type="gene ID" value="Pan_g1296"/>
</dbReference>
<reference evidence="3" key="2">
    <citation type="submission" date="2020-10" db="UniProtKB">
        <authorList>
            <consortium name="WormBaseParasite"/>
        </authorList>
    </citation>
    <scope>IDENTIFICATION</scope>
</reference>